<comment type="caution">
    <text evidence="1">The sequence shown here is derived from an EMBL/GenBank/DDBJ whole genome shotgun (WGS) entry which is preliminary data.</text>
</comment>
<name>A0A931DS89_9ACTN</name>
<protein>
    <submittedName>
        <fullName evidence="1">Uncharacterized protein</fullName>
    </submittedName>
</protein>
<gene>
    <name evidence="1" type="ORF">IW256_007917</name>
</gene>
<evidence type="ECO:0000313" key="2">
    <source>
        <dbReference type="Proteomes" id="UP000614047"/>
    </source>
</evidence>
<dbReference type="EMBL" id="JADOUA010000001">
    <property type="protein sequence ID" value="MBG6093804.1"/>
    <property type="molecule type" value="Genomic_DNA"/>
</dbReference>
<proteinExistence type="predicted"/>
<reference evidence="1" key="1">
    <citation type="submission" date="2020-11" db="EMBL/GenBank/DDBJ databases">
        <title>Sequencing the genomes of 1000 actinobacteria strains.</title>
        <authorList>
            <person name="Klenk H.-P."/>
        </authorList>
    </citation>
    <scope>NUCLEOTIDE SEQUENCE</scope>
    <source>
        <strain evidence="1">DSM 43175</strain>
    </source>
</reference>
<keyword evidence="2" id="KW-1185">Reference proteome</keyword>
<organism evidence="1 2">
    <name type="scientific">Actinomadura viridis</name>
    <dbReference type="NCBI Taxonomy" id="58110"/>
    <lineage>
        <taxon>Bacteria</taxon>
        <taxon>Bacillati</taxon>
        <taxon>Actinomycetota</taxon>
        <taxon>Actinomycetes</taxon>
        <taxon>Streptosporangiales</taxon>
        <taxon>Thermomonosporaceae</taxon>
        <taxon>Actinomadura</taxon>
    </lineage>
</organism>
<accession>A0A931DS89</accession>
<evidence type="ECO:0000313" key="1">
    <source>
        <dbReference type="EMBL" id="MBG6093804.1"/>
    </source>
</evidence>
<dbReference type="AlphaFoldDB" id="A0A931DS89"/>
<dbReference type="Proteomes" id="UP000614047">
    <property type="component" value="Unassembled WGS sequence"/>
</dbReference>
<dbReference type="RefSeq" id="WP_197015814.1">
    <property type="nucleotide sequence ID" value="NZ_BAABES010000003.1"/>
</dbReference>
<sequence>MDGDDVEVRAVGPGYPGLQLAKAFSTAETHEDEATRTRAEARVRQWEEILSGMAAGTLSIGTRAPVSGLPAWGTPEVARGGFATGRAAAGGPPLPHETATARRAGVPAERRALFYHHLSEAGLAELYALLDGGRYEITVPEEGALLAVAWLLRAGDRNAALAVLEEIEPFAGRLRFAPRPWAGDAPPPRGAETVHRASVGEVSRTLGARRPNRAVDTMNEALAVWNPFADELLAHWTATVRDGRVASLEPAGWRERGAALLERYRSLAERHTLCTKHRRPNANPAILRTALEEAVEGDGLRPRTRGLLQLAVDEMIARRGAPGTAGHTALRERQAAIAARPTLHALAQIVLARLSALPQDGGITEPERLTGPVTGEEALRTGVAEGTAIPRSLRGTVESALAAPLGTLVERGVVPSAEAMAELVPQLVAWTTAQAYRDEALRTLMAALYRAFRNRRSLLLLNLERQFQLNELPWVRAVHASRRAVRAGDREAQASALVRLGELALQGFPGTILPNTLVKELAALARAARLDVPFVEELAADIFMGTFSPKFARAALTAADLLEGTLYERYYGIDYAAVREAGDGAGRGRTEGPGSPGFAALCTARAGAVSNLYSVPANGMVIEQAQILTTHNLAALVHPIGVDPAPGWPELARRAFTTVCRLAGRLQHDPRPLGTVKDAAYAWRQTLFFLALCGLEDQIAVTAWIQDEARRHPDHVTARLAPVLAGLRHVLVGGSLDGGAPPGARRFLGWCGGLRHWILAPDYSPRTR</sequence>